<evidence type="ECO:0000256" key="1">
    <source>
        <dbReference type="SAM" id="MobiDB-lite"/>
    </source>
</evidence>
<dbReference type="Pfam" id="PF20163">
    <property type="entry name" value="DUF6536"/>
    <property type="match status" value="1"/>
</dbReference>
<dbReference type="Proteomes" id="UP000799779">
    <property type="component" value="Unassembled WGS sequence"/>
</dbReference>
<keyword evidence="2" id="KW-0472">Membrane</keyword>
<protein>
    <recommendedName>
        <fullName evidence="3">DUF6536 domain-containing protein</fullName>
    </recommendedName>
</protein>
<gene>
    <name evidence="4" type="ORF">P154DRAFT_473400</name>
</gene>
<feature type="compositionally biased region" description="Basic and acidic residues" evidence="1">
    <location>
        <begin position="14"/>
        <end position="36"/>
    </location>
</feature>
<feature type="transmembrane region" description="Helical" evidence="2">
    <location>
        <begin position="456"/>
        <end position="475"/>
    </location>
</feature>
<evidence type="ECO:0000313" key="4">
    <source>
        <dbReference type="EMBL" id="KAF1995938.1"/>
    </source>
</evidence>
<organism evidence="4 5">
    <name type="scientific">Amniculicola lignicola CBS 123094</name>
    <dbReference type="NCBI Taxonomy" id="1392246"/>
    <lineage>
        <taxon>Eukaryota</taxon>
        <taxon>Fungi</taxon>
        <taxon>Dikarya</taxon>
        <taxon>Ascomycota</taxon>
        <taxon>Pezizomycotina</taxon>
        <taxon>Dothideomycetes</taxon>
        <taxon>Pleosporomycetidae</taxon>
        <taxon>Pleosporales</taxon>
        <taxon>Amniculicolaceae</taxon>
        <taxon>Amniculicola</taxon>
    </lineage>
</organism>
<dbReference type="InterPro" id="IPR046623">
    <property type="entry name" value="DUF6536"/>
</dbReference>
<dbReference type="AlphaFoldDB" id="A0A6A5W4D1"/>
<keyword evidence="5" id="KW-1185">Reference proteome</keyword>
<dbReference type="OrthoDB" id="5429634at2759"/>
<dbReference type="PANTHER" id="PTHR35395:SF1">
    <property type="entry name" value="DUF6536 DOMAIN-CONTAINING PROTEIN"/>
    <property type="match status" value="1"/>
</dbReference>
<evidence type="ECO:0000313" key="5">
    <source>
        <dbReference type="Proteomes" id="UP000799779"/>
    </source>
</evidence>
<feature type="transmembrane region" description="Helical" evidence="2">
    <location>
        <begin position="72"/>
        <end position="92"/>
    </location>
</feature>
<keyword evidence="2" id="KW-1133">Transmembrane helix</keyword>
<proteinExistence type="predicted"/>
<evidence type="ECO:0000259" key="3">
    <source>
        <dbReference type="Pfam" id="PF20163"/>
    </source>
</evidence>
<evidence type="ECO:0000256" key="2">
    <source>
        <dbReference type="SAM" id="Phobius"/>
    </source>
</evidence>
<accession>A0A6A5W4D1</accession>
<keyword evidence="2" id="KW-0812">Transmembrane</keyword>
<feature type="domain" description="DUF6536" evidence="3">
    <location>
        <begin position="68"/>
        <end position="217"/>
    </location>
</feature>
<reference evidence="4" key="1">
    <citation type="journal article" date="2020" name="Stud. Mycol.">
        <title>101 Dothideomycetes genomes: a test case for predicting lifestyles and emergence of pathogens.</title>
        <authorList>
            <person name="Haridas S."/>
            <person name="Albert R."/>
            <person name="Binder M."/>
            <person name="Bloem J."/>
            <person name="Labutti K."/>
            <person name="Salamov A."/>
            <person name="Andreopoulos B."/>
            <person name="Baker S."/>
            <person name="Barry K."/>
            <person name="Bills G."/>
            <person name="Bluhm B."/>
            <person name="Cannon C."/>
            <person name="Castanera R."/>
            <person name="Culley D."/>
            <person name="Daum C."/>
            <person name="Ezra D."/>
            <person name="Gonzalez J."/>
            <person name="Henrissat B."/>
            <person name="Kuo A."/>
            <person name="Liang C."/>
            <person name="Lipzen A."/>
            <person name="Lutzoni F."/>
            <person name="Magnuson J."/>
            <person name="Mondo S."/>
            <person name="Nolan M."/>
            <person name="Ohm R."/>
            <person name="Pangilinan J."/>
            <person name="Park H.-J."/>
            <person name="Ramirez L."/>
            <person name="Alfaro M."/>
            <person name="Sun H."/>
            <person name="Tritt A."/>
            <person name="Yoshinaga Y."/>
            <person name="Zwiers L.-H."/>
            <person name="Turgeon B."/>
            <person name="Goodwin S."/>
            <person name="Spatafora J."/>
            <person name="Crous P."/>
            <person name="Grigoriev I."/>
        </authorList>
    </citation>
    <scope>NUCLEOTIDE SEQUENCE</scope>
    <source>
        <strain evidence="4">CBS 123094</strain>
    </source>
</reference>
<feature type="region of interest" description="Disordered" evidence="1">
    <location>
        <begin position="14"/>
        <end position="38"/>
    </location>
</feature>
<dbReference type="EMBL" id="ML977631">
    <property type="protein sequence ID" value="KAF1995938.1"/>
    <property type="molecule type" value="Genomic_DNA"/>
</dbReference>
<name>A0A6A5W4D1_9PLEO</name>
<feature type="transmembrane region" description="Helical" evidence="2">
    <location>
        <begin position="646"/>
        <end position="672"/>
    </location>
</feature>
<dbReference type="PANTHER" id="PTHR35395">
    <property type="entry name" value="DUF6536 DOMAIN-CONTAINING PROTEIN"/>
    <property type="match status" value="1"/>
</dbReference>
<feature type="transmembrane region" description="Helical" evidence="2">
    <location>
        <begin position="602"/>
        <end position="626"/>
    </location>
</feature>
<sequence>MPQFVRLQVLGLPKDEQPTAPDARTHNDDDLEDQPRLEPSNQSLTCFYSLLRFIRSIASIWNNRFPGWRGGIAGYTIFASIILILNIAALAWTATHLDGGHYATIAMSSYKDISKLSGQVQFGINILSTALLAGSNYCMQCLSSPTRAEVDAVHARGSYLNIGTLSWRNALTSRKRRICLLSLLALSSVVMPPIYNVSFAMTIALQSYTSAIVTHDFRVFSLGEFLDANHSMAGISWTGEETANRFRYIQSVTTNEQIQDKSLWNNISALECAQYNVFQTDSSTLLVVINETPEQILSYQDPRLVPYASPNHLHLLPAFTQHRLYPSYSTMEKGWASTSEWHTRISYCLSRKVPGRSRLQIHLWLFLTATVLNAIKLGCLILTFKEQTETPLVTTGDAIASFLKSPCVHSTGMCLLSQEEIVRKLQNKQDLDVIDAKPTYKNFQVRQLRYHHSVSLWRWMFYISSFILIMLFSVYECNTIKKSFQDVNIDYNLQSLWKLGLGTLNEHSLTETTFCDYKFSSGSDNKKWVQCRIAHGGANAMVLTNLPQLAVSAIYLSLNHKLTLMVQLRDWTSLASRRQALRVSDPEPTSNQKSTYWLSLPYWYSIPLLVISISLSWLVSQTLFIVRYALYEDMNINHVPDVQNTIGYSAIALICSIVFGLAIFGVSVGIGFCKCAPGMPLGPSNSLVVAAACHPPKGDCHAARMRVKWGALPMGDNCGNVDAPHHCTITSRKVEDPVDGRKYE</sequence>